<evidence type="ECO:0000256" key="1">
    <source>
        <dbReference type="ARBA" id="ARBA00023002"/>
    </source>
</evidence>
<dbReference type="HOGENOM" id="CLU_010194_44_4_1"/>
<dbReference type="EMBL" id="KL198081">
    <property type="protein sequence ID" value="KDQ09164.1"/>
    <property type="molecule type" value="Genomic_DNA"/>
</dbReference>
<protein>
    <recommendedName>
        <fullName evidence="4">NAD(P)-binding protein</fullName>
    </recommendedName>
</protein>
<dbReference type="STRING" id="930990.A0A067M0S2"/>
<dbReference type="SUPFAM" id="SSF51735">
    <property type="entry name" value="NAD(P)-binding Rossmann-fold domains"/>
    <property type="match status" value="1"/>
</dbReference>
<dbReference type="InParanoid" id="A0A067M0S2"/>
<evidence type="ECO:0000313" key="2">
    <source>
        <dbReference type="EMBL" id="KDQ09164.1"/>
    </source>
</evidence>
<reference evidence="3" key="1">
    <citation type="journal article" date="2014" name="Proc. Natl. Acad. Sci. U.S.A.">
        <title>Extensive sampling of basidiomycete genomes demonstrates inadequacy of the white-rot/brown-rot paradigm for wood decay fungi.</title>
        <authorList>
            <person name="Riley R."/>
            <person name="Salamov A.A."/>
            <person name="Brown D.W."/>
            <person name="Nagy L.G."/>
            <person name="Floudas D."/>
            <person name="Held B.W."/>
            <person name="Levasseur A."/>
            <person name="Lombard V."/>
            <person name="Morin E."/>
            <person name="Otillar R."/>
            <person name="Lindquist E.A."/>
            <person name="Sun H."/>
            <person name="LaButti K.M."/>
            <person name="Schmutz J."/>
            <person name="Jabbour D."/>
            <person name="Luo H."/>
            <person name="Baker S.E."/>
            <person name="Pisabarro A.G."/>
            <person name="Walton J.D."/>
            <person name="Blanchette R.A."/>
            <person name="Henrissat B."/>
            <person name="Martin F."/>
            <person name="Cullen D."/>
            <person name="Hibbett D.S."/>
            <person name="Grigoriev I.V."/>
        </authorList>
    </citation>
    <scope>NUCLEOTIDE SEQUENCE [LARGE SCALE GENOMIC DNA]</scope>
    <source>
        <strain evidence="3">FD-172 SS1</strain>
    </source>
</reference>
<dbReference type="AlphaFoldDB" id="A0A067M0S2"/>
<dbReference type="InterPro" id="IPR036291">
    <property type="entry name" value="NAD(P)-bd_dom_sf"/>
</dbReference>
<name>A0A067M0S2_BOTB1</name>
<sequence length="340" mass="37410">MKLTRERFLKEQNTPTKPVVKADLSGKTVLVVGANTGLGREAARHLASMNAARVILGCRSLEKGDAAAEDIKKSTGNPNVEVMLVDLLKLSSVVDFANHLKQNVERLDYLLLNAGIAIPTYQASDDGIESNIQVNHISTALVAILLYPLLLDTATKYSVHPRLVVTTSGAHYLANFDSTVLNAPNILEFLGSKDYCESDGVMGARYFVTKVLNVFFIRALNQHAGPQTPVIIDTVNPGFCLTEFSRHSNEEGKKAAIQRGEMPHTAEEGSRTLIYGALGGKDEEMRGAYVEQVWEVREPSDFVIDEQGVKLQERLWNETVERLAQVTPDVESTVKHSLNH</sequence>
<evidence type="ECO:0000313" key="3">
    <source>
        <dbReference type="Proteomes" id="UP000027195"/>
    </source>
</evidence>
<evidence type="ECO:0008006" key="4">
    <source>
        <dbReference type="Google" id="ProtNLM"/>
    </source>
</evidence>
<dbReference type="Proteomes" id="UP000027195">
    <property type="component" value="Unassembled WGS sequence"/>
</dbReference>
<dbReference type="PANTHER" id="PTHR43157">
    <property type="entry name" value="PHOSPHATIDYLINOSITOL-GLYCAN BIOSYNTHESIS CLASS F PROTEIN-RELATED"/>
    <property type="match status" value="1"/>
</dbReference>
<dbReference type="OrthoDB" id="542013at2759"/>
<dbReference type="PANTHER" id="PTHR43157:SF31">
    <property type="entry name" value="PHOSPHATIDYLINOSITOL-GLYCAN BIOSYNTHESIS CLASS F PROTEIN"/>
    <property type="match status" value="1"/>
</dbReference>
<proteinExistence type="predicted"/>
<accession>A0A067M0S2</accession>
<gene>
    <name evidence="2" type="ORF">BOTBODRAFT_37246</name>
</gene>
<keyword evidence="1" id="KW-0560">Oxidoreductase</keyword>
<organism evidence="2 3">
    <name type="scientific">Botryobasidium botryosum (strain FD-172 SS1)</name>
    <dbReference type="NCBI Taxonomy" id="930990"/>
    <lineage>
        <taxon>Eukaryota</taxon>
        <taxon>Fungi</taxon>
        <taxon>Dikarya</taxon>
        <taxon>Basidiomycota</taxon>
        <taxon>Agaricomycotina</taxon>
        <taxon>Agaricomycetes</taxon>
        <taxon>Cantharellales</taxon>
        <taxon>Botryobasidiaceae</taxon>
        <taxon>Botryobasidium</taxon>
    </lineage>
</organism>
<dbReference type="Pfam" id="PF00106">
    <property type="entry name" value="adh_short"/>
    <property type="match status" value="1"/>
</dbReference>
<keyword evidence="3" id="KW-1185">Reference proteome</keyword>
<dbReference type="PRINTS" id="PR00081">
    <property type="entry name" value="GDHRDH"/>
</dbReference>
<dbReference type="GO" id="GO:0016491">
    <property type="term" value="F:oxidoreductase activity"/>
    <property type="evidence" value="ECO:0007669"/>
    <property type="project" value="UniProtKB-KW"/>
</dbReference>
<dbReference type="Gene3D" id="3.40.50.720">
    <property type="entry name" value="NAD(P)-binding Rossmann-like Domain"/>
    <property type="match status" value="1"/>
</dbReference>
<dbReference type="InterPro" id="IPR002347">
    <property type="entry name" value="SDR_fam"/>
</dbReference>